<feature type="compositionally biased region" description="Acidic residues" evidence="1">
    <location>
        <begin position="121"/>
        <end position="130"/>
    </location>
</feature>
<dbReference type="RefSeq" id="WP_114074720.1">
    <property type="nucleotide sequence ID" value="NZ_CP030918.1"/>
</dbReference>
<dbReference type="InterPro" id="IPR036249">
    <property type="entry name" value="Thioredoxin-like_sf"/>
</dbReference>
<feature type="compositionally biased region" description="Low complexity" evidence="1">
    <location>
        <begin position="232"/>
        <end position="249"/>
    </location>
</feature>
<feature type="signal peptide" evidence="2">
    <location>
        <begin position="1"/>
        <end position="38"/>
    </location>
</feature>
<protein>
    <submittedName>
        <fullName evidence="3">DUF1223 domain-containing protein</fullName>
    </submittedName>
</protein>
<feature type="compositionally biased region" description="Polar residues" evidence="1">
    <location>
        <begin position="188"/>
        <end position="201"/>
    </location>
</feature>
<dbReference type="OrthoDB" id="9808254at2"/>
<dbReference type="PANTHER" id="PTHR36057">
    <property type="match status" value="1"/>
</dbReference>
<evidence type="ECO:0000256" key="2">
    <source>
        <dbReference type="SAM" id="SignalP"/>
    </source>
</evidence>
<evidence type="ECO:0000313" key="3">
    <source>
        <dbReference type="EMBL" id="AXC48400.1"/>
    </source>
</evidence>
<dbReference type="SUPFAM" id="SSF52833">
    <property type="entry name" value="Thioredoxin-like"/>
    <property type="match status" value="1"/>
</dbReference>
<dbReference type="Pfam" id="PF06764">
    <property type="entry name" value="DUF1223"/>
    <property type="match status" value="1"/>
</dbReference>
<proteinExistence type="predicted"/>
<accession>A0A344PG95</accession>
<feature type="compositionally biased region" description="Gly residues" evidence="1">
    <location>
        <begin position="142"/>
        <end position="154"/>
    </location>
</feature>
<feature type="region of interest" description="Disordered" evidence="1">
    <location>
        <begin position="35"/>
        <end position="249"/>
    </location>
</feature>
<dbReference type="AlphaFoldDB" id="A0A344PG95"/>
<sequence>MIALGPLFPITRGTRRPAARALLLAALLLGGTALPLAAKGPDDAGGSHSEAGQGEGKSDDSGKSGEHGKGAQEKGDSSDQGQDEGQGQDDADDKGNGAQQGKGDRGQNSGNGQGAQQDDSQSQDESDDTTAEPKSDEPQADGNGGQGKGTGNVGPGDEPPEDDTPVISPDDSGIGDMVLDGPSEPASAESSWGSLDSQSMSLAPPAADPAAAPPPAGAPVPTGKLIPPLSNATAPGVAPNAAAPAQPAGRTKSVPAVTASPVVVELFTSQGCSSCPPADALLGELTSRPDVLALTFHVDYWDYLGWVDDFARPEFTARQRAYGRRTGERATYTPQFVVGGLDTPLDLGPASLEMLVDMHEAEGSPAQVAVADEGERIRVDLTPGAKLSGAFSVDLVRFVPRREVRIGAGENRGRTVAYRNVVVSLDRLAVWDGRGPLRLTVVPRGGGREALPADTRHAVLVQQIAARRSLGQIIAAVPFD</sequence>
<gene>
    <name evidence="3" type="ORF">DRW48_00590</name>
</gene>
<name>A0A344PG95_9RHOB</name>
<evidence type="ECO:0000313" key="4">
    <source>
        <dbReference type="Proteomes" id="UP000252023"/>
    </source>
</evidence>
<reference evidence="4" key="1">
    <citation type="submission" date="2018-07" db="EMBL/GenBank/DDBJ databases">
        <title>Genome sequencing of Paracoccus sp. SC2-6.</title>
        <authorList>
            <person name="Heo J."/>
            <person name="Kim S.-J."/>
            <person name="Kwon S.-W."/>
        </authorList>
    </citation>
    <scope>NUCLEOTIDE SEQUENCE [LARGE SCALE GENOMIC DNA]</scope>
    <source>
        <strain evidence="4">SC2-6</strain>
    </source>
</reference>
<dbReference type="KEGG" id="pars:DRW48_00590"/>
<keyword evidence="4" id="KW-1185">Reference proteome</keyword>
<keyword evidence="2" id="KW-0732">Signal</keyword>
<feature type="chain" id="PRO_5016905227" evidence="2">
    <location>
        <begin position="39"/>
        <end position="480"/>
    </location>
</feature>
<evidence type="ECO:0000256" key="1">
    <source>
        <dbReference type="SAM" id="MobiDB-lite"/>
    </source>
</evidence>
<dbReference type="Proteomes" id="UP000252023">
    <property type="component" value="Chromosome"/>
</dbReference>
<dbReference type="EMBL" id="CP030918">
    <property type="protein sequence ID" value="AXC48400.1"/>
    <property type="molecule type" value="Genomic_DNA"/>
</dbReference>
<feature type="compositionally biased region" description="Low complexity" evidence="1">
    <location>
        <begin position="96"/>
        <end position="120"/>
    </location>
</feature>
<dbReference type="PANTHER" id="PTHR36057:SF1">
    <property type="entry name" value="LIPOPROTEIN LIPID ATTACHMENT SITE-LIKE PROTEIN, PUTATIVE (DUF1223)-RELATED"/>
    <property type="match status" value="1"/>
</dbReference>
<feature type="compositionally biased region" description="Basic and acidic residues" evidence="1">
    <location>
        <begin position="56"/>
        <end position="77"/>
    </location>
</feature>
<dbReference type="InterPro" id="IPR010634">
    <property type="entry name" value="DUF1223"/>
</dbReference>
<organism evidence="3 4">
    <name type="scientific">Paracoccus suum</name>
    <dbReference type="NCBI Taxonomy" id="2259340"/>
    <lineage>
        <taxon>Bacteria</taxon>
        <taxon>Pseudomonadati</taxon>
        <taxon>Pseudomonadota</taxon>
        <taxon>Alphaproteobacteria</taxon>
        <taxon>Rhodobacterales</taxon>
        <taxon>Paracoccaceae</taxon>
        <taxon>Paracoccus</taxon>
    </lineage>
</organism>